<gene>
    <name evidence="12" type="ORF">FDP41_003905</name>
</gene>
<evidence type="ECO:0000256" key="11">
    <source>
        <dbReference type="PROSITE-ProRule" id="PRU00221"/>
    </source>
</evidence>
<dbReference type="PANTHER" id="PTHR44111">
    <property type="entry name" value="ELONGATOR COMPLEX PROTEIN 2"/>
    <property type="match status" value="1"/>
</dbReference>
<keyword evidence="6" id="KW-0963">Cytoplasm</keyword>
<dbReference type="InterPro" id="IPR015943">
    <property type="entry name" value="WD40/YVTN_repeat-like_dom_sf"/>
</dbReference>
<dbReference type="GO" id="GO:0033588">
    <property type="term" value="C:elongator holoenzyme complex"/>
    <property type="evidence" value="ECO:0007669"/>
    <property type="project" value="InterPro"/>
</dbReference>
<dbReference type="PROSITE" id="PS50082">
    <property type="entry name" value="WD_REPEATS_2"/>
    <property type="match status" value="3"/>
</dbReference>
<comment type="pathway">
    <text evidence="3">tRNA modification; 5-methoxycarbonylmethyl-2-thiouridine-tRNA biosynthesis.</text>
</comment>
<comment type="caution">
    <text evidence="12">The sequence shown here is derived from an EMBL/GenBank/DDBJ whole genome shotgun (WGS) entry which is preliminary data.</text>
</comment>
<dbReference type="GO" id="GO:0005634">
    <property type="term" value="C:nucleus"/>
    <property type="evidence" value="ECO:0007669"/>
    <property type="project" value="UniProtKB-SubCell"/>
</dbReference>
<evidence type="ECO:0000256" key="8">
    <source>
        <dbReference type="ARBA" id="ARBA00022694"/>
    </source>
</evidence>
<dbReference type="UniPathway" id="UPA00988"/>
<evidence type="ECO:0000256" key="3">
    <source>
        <dbReference type="ARBA" id="ARBA00005043"/>
    </source>
</evidence>
<feature type="repeat" description="WD" evidence="11">
    <location>
        <begin position="811"/>
        <end position="852"/>
    </location>
</feature>
<evidence type="ECO:0000313" key="13">
    <source>
        <dbReference type="Proteomes" id="UP000444721"/>
    </source>
</evidence>
<evidence type="ECO:0000256" key="6">
    <source>
        <dbReference type="ARBA" id="ARBA00022490"/>
    </source>
</evidence>
<dbReference type="SMART" id="SM00320">
    <property type="entry name" value="WD40"/>
    <property type="match status" value="12"/>
</dbReference>
<keyword evidence="10" id="KW-0539">Nucleus</keyword>
<feature type="repeat" description="WD" evidence="11">
    <location>
        <begin position="262"/>
        <end position="299"/>
    </location>
</feature>
<evidence type="ECO:0000256" key="10">
    <source>
        <dbReference type="ARBA" id="ARBA00023242"/>
    </source>
</evidence>
<evidence type="ECO:0000256" key="5">
    <source>
        <dbReference type="ARBA" id="ARBA00020267"/>
    </source>
</evidence>
<dbReference type="PROSITE" id="PS50294">
    <property type="entry name" value="WD_REPEATS_REGION"/>
    <property type="match status" value="1"/>
</dbReference>
<feature type="repeat" description="WD" evidence="11">
    <location>
        <begin position="347"/>
        <end position="381"/>
    </location>
</feature>
<dbReference type="Gene3D" id="2.130.10.10">
    <property type="entry name" value="YVTN repeat-like/Quinoprotein amine dehydrogenase"/>
    <property type="match status" value="4"/>
</dbReference>
<dbReference type="AlphaFoldDB" id="A0A6A5BRD1"/>
<keyword evidence="9" id="KW-0677">Repeat</keyword>
<organism evidence="12 13">
    <name type="scientific">Naegleria fowleri</name>
    <name type="common">Brain eating amoeba</name>
    <dbReference type="NCBI Taxonomy" id="5763"/>
    <lineage>
        <taxon>Eukaryota</taxon>
        <taxon>Discoba</taxon>
        <taxon>Heterolobosea</taxon>
        <taxon>Tetramitia</taxon>
        <taxon>Eutetramitia</taxon>
        <taxon>Vahlkampfiidae</taxon>
        <taxon>Naegleria</taxon>
    </lineage>
</organism>
<dbReference type="Proteomes" id="UP000444721">
    <property type="component" value="Unassembled WGS sequence"/>
</dbReference>
<keyword evidence="7 11" id="KW-0853">WD repeat</keyword>
<dbReference type="GO" id="GO:0002098">
    <property type="term" value="P:tRNA wobble uridine modification"/>
    <property type="evidence" value="ECO:0007669"/>
    <property type="project" value="InterPro"/>
</dbReference>
<dbReference type="VEuPathDB" id="AmoebaDB:FDP41_003905"/>
<evidence type="ECO:0000256" key="7">
    <source>
        <dbReference type="ARBA" id="ARBA00022574"/>
    </source>
</evidence>
<dbReference type="SUPFAM" id="SSF50978">
    <property type="entry name" value="WD40 repeat-like"/>
    <property type="match status" value="4"/>
</dbReference>
<accession>A0A6A5BRD1</accession>
<sequence length="987" mass="112554">MTLSQPSSSPSSNNNNNHHHIRPLFISIGANRISGCSDWYRLPSDIYNTQVFTKPIDYNTISESNHCIRVSPQEEQGSSIRDKYKHLDLFAYAANQFVAIYSPYYNRVLCTLKGHDERVNSVQFLIYPNKNQFQTHTLYMASVGGKQLLIWKLNIHSNDPSQIDYEIVQKISTKTHLTKVAALNHSHIAVCDSDGNVFVYSSKDSHNQYELIQTFKHSKSMEAISMVDLFNSGQIMVACGGVDFNIYLYFLNPNHTKPILTLKGHEDWIRSLAFKYIEQENAVYLASASQDNRIRIWKMIPSKDQTLVQASSDSLLEEELLVNLYNTHHFTSIDSSTHYQLTLDTLLTGHEDWVHSLNWHPCPNLLQLLSTSMDRTMMIWSPTSNHGVWLNQFRMGEFGGLSGLFGQMGYFSGCFSMFGDFCMGTAFHGSFHLWKLKEHENEWKPMVSISGHFNSVMDLDIEPSKDGIYFMTTSTDQTTRCFTWVDTINDETATTTTNTTTITTGTTTTNTTTNTTTPTRSNDSLNYQTCEERSIREIARTQIHGYDMNCLTFTDYYSFASGGDEKVIRYFDAPQSFINTLCLLNSTMGKKHYEWYGNSKKERVMAATVPPLGLTNKSVKEGEEKDMITVNEFDYQDEGGDEEDAFIENGTTLDGQKSNPFSSIFANGNASALPHPPFETQLLQLTLWPEQQKLYGHANEMICVQSNHCKSVLASACSAKHADAAQIRLWDIQNGFKPIDIVMGHNLTVSRIAFSNNDEWMCSVSRDRCMILYQRKRMSHYDSIVHTSSSTMNTSNSMNTTFDTYEPLLYQQCHERIIWDVSFSVDDLYVATGSRDSTVKIFRVPSQSMIEEILQKKEEEKSNQVNLECVQSIEMPQPVTSIQFIPKLIYEEFREYFQSHKLSMYLMAIGMEDGSIQIYDHVSDSGTETSSTTIQLKLLYSIPNNHAHSSTVRRVKWRVDASDPTRMKLELLTCSLDFSVRVFEVIP</sequence>
<dbReference type="InterPro" id="IPR001680">
    <property type="entry name" value="WD40_rpt"/>
</dbReference>
<evidence type="ECO:0000256" key="2">
    <source>
        <dbReference type="ARBA" id="ARBA00004496"/>
    </source>
</evidence>
<dbReference type="OMA" id="ENFRHIS"/>
<dbReference type="InterPro" id="IPR037289">
    <property type="entry name" value="Elp2"/>
</dbReference>
<comment type="similarity">
    <text evidence="4">Belongs to the WD repeat ELP2 family.</text>
</comment>
<dbReference type="RefSeq" id="XP_044561965.1">
    <property type="nucleotide sequence ID" value="XM_044707261.1"/>
</dbReference>
<evidence type="ECO:0000256" key="4">
    <source>
        <dbReference type="ARBA" id="ARBA00005881"/>
    </source>
</evidence>
<dbReference type="Pfam" id="PF00400">
    <property type="entry name" value="WD40"/>
    <property type="match status" value="5"/>
</dbReference>
<evidence type="ECO:0000256" key="9">
    <source>
        <dbReference type="ARBA" id="ARBA00022737"/>
    </source>
</evidence>
<keyword evidence="8" id="KW-0819">tRNA processing</keyword>
<dbReference type="EMBL" id="VFQX01000035">
    <property type="protein sequence ID" value="KAF0977252.1"/>
    <property type="molecule type" value="Genomic_DNA"/>
</dbReference>
<dbReference type="InterPro" id="IPR036322">
    <property type="entry name" value="WD40_repeat_dom_sf"/>
</dbReference>
<dbReference type="GeneID" id="68111123"/>
<comment type="subcellular location">
    <subcellularLocation>
        <location evidence="2">Cytoplasm</location>
    </subcellularLocation>
    <subcellularLocation>
        <location evidence="1">Nucleus</location>
    </subcellularLocation>
</comment>
<proteinExistence type="inferred from homology"/>
<dbReference type="GO" id="GO:0005737">
    <property type="term" value="C:cytoplasm"/>
    <property type="evidence" value="ECO:0007669"/>
    <property type="project" value="UniProtKB-SubCell"/>
</dbReference>
<dbReference type="VEuPathDB" id="AmoebaDB:NF0047450"/>
<name>A0A6A5BRD1_NAEFO</name>
<dbReference type="OrthoDB" id="27911at2759"/>
<evidence type="ECO:0000256" key="1">
    <source>
        <dbReference type="ARBA" id="ARBA00004123"/>
    </source>
</evidence>
<keyword evidence="13" id="KW-1185">Reference proteome</keyword>
<protein>
    <recommendedName>
        <fullName evidence="5">Elongator complex protein 2</fullName>
    </recommendedName>
</protein>
<dbReference type="PANTHER" id="PTHR44111:SF1">
    <property type="entry name" value="ELONGATOR COMPLEX PROTEIN 2"/>
    <property type="match status" value="1"/>
</dbReference>
<reference evidence="12 13" key="1">
    <citation type="journal article" date="2019" name="Sci. Rep.">
        <title>Nanopore sequencing improves the draft genome of the human pathogenic amoeba Naegleria fowleri.</title>
        <authorList>
            <person name="Liechti N."/>
            <person name="Schurch N."/>
            <person name="Bruggmann R."/>
            <person name="Wittwer M."/>
        </authorList>
    </citation>
    <scope>NUCLEOTIDE SEQUENCE [LARGE SCALE GENOMIC DNA]</scope>
    <source>
        <strain evidence="12 13">ATCC 30894</strain>
    </source>
</reference>
<dbReference type="VEuPathDB" id="AmoebaDB:NfTy_063490"/>
<evidence type="ECO:0000313" key="12">
    <source>
        <dbReference type="EMBL" id="KAF0977252.1"/>
    </source>
</evidence>